<name>A0A1I2TUT1_9CORY</name>
<dbReference type="Gene3D" id="2.60.40.1890">
    <property type="entry name" value="PCu(A)C copper chaperone"/>
    <property type="match status" value="1"/>
</dbReference>
<dbReference type="EMBL" id="FOPJ01000010">
    <property type="protein sequence ID" value="SFG68675.1"/>
    <property type="molecule type" value="Genomic_DNA"/>
</dbReference>
<keyword evidence="3" id="KW-1185">Reference proteome</keyword>
<organism evidence="2 3">
    <name type="scientific">Corynebacterium spheniscorum</name>
    <dbReference type="NCBI Taxonomy" id="185761"/>
    <lineage>
        <taxon>Bacteria</taxon>
        <taxon>Bacillati</taxon>
        <taxon>Actinomycetota</taxon>
        <taxon>Actinomycetes</taxon>
        <taxon>Mycobacteriales</taxon>
        <taxon>Corynebacteriaceae</taxon>
        <taxon>Corynebacterium</taxon>
    </lineage>
</organism>
<evidence type="ECO:0000313" key="2">
    <source>
        <dbReference type="EMBL" id="SFG68675.1"/>
    </source>
</evidence>
<dbReference type="PANTHER" id="PTHR36302">
    <property type="entry name" value="BLR7088 PROTEIN"/>
    <property type="match status" value="1"/>
</dbReference>
<protein>
    <recommendedName>
        <fullName evidence="4">Copper(I)-binding protein</fullName>
    </recommendedName>
</protein>
<evidence type="ECO:0008006" key="4">
    <source>
        <dbReference type="Google" id="ProtNLM"/>
    </source>
</evidence>
<feature type="region of interest" description="Disordered" evidence="1">
    <location>
        <begin position="188"/>
        <end position="221"/>
    </location>
</feature>
<proteinExistence type="predicted"/>
<dbReference type="AlphaFoldDB" id="A0A1I2TUT1"/>
<reference evidence="2 3" key="1">
    <citation type="submission" date="2016-10" db="EMBL/GenBank/DDBJ databases">
        <authorList>
            <person name="de Groot N.N."/>
        </authorList>
    </citation>
    <scope>NUCLEOTIDE SEQUENCE [LARGE SCALE GENOMIC DNA]</scope>
    <source>
        <strain>J11</strain>
        <strain evidence="3">PG 39</strain>
    </source>
</reference>
<dbReference type="STRING" id="185761.SAMN05660282_01621"/>
<evidence type="ECO:0000313" key="3">
    <source>
        <dbReference type="Proteomes" id="UP000199065"/>
    </source>
</evidence>
<dbReference type="SUPFAM" id="SSF110087">
    <property type="entry name" value="DR1885-like metal-binding protein"/>
    <property type="match status" value="1"/>
</dbReference>
<evidence type="ECO:0000256" key="1">
    <source>
        <dbReference type="SAM" id="MobiDB-lite"/>
    </source>
</evidence>
<dbReference type="InterPro" id="IPR058248">
    <property type="entry name" value="Lxx211020-like"/>
</dbReference>
<accession>A0A1I2TUT1</accession>
<sequence>MKPSLQHMRNVTVAGVAIAALTLAGCSNSEKDSANGKVDTAVVASTSAAAEKTEGAKADDTKTKDAVSIEDGFVKAMEAGKGMTAIFGTLHNNSDAEVNVVGFTTSLGEAKYELHEVVDGVMQEKPEGFKIPAGGTHLLAPGGDHMMIMGYNEAIEPGDEVEVTLKLADGSTVEIGKVPARFIASGEENYGADGNIQGDSGIDESKQGAHQGHGENMEHKH</sequence>
<dbReference type="RefSeq" id="WP_223845887.1">
    <property type="nucleotide sequence ID" value="NZ_FOPJ01000010.1"/>
</dbReference>
<dbReference type="PROSITE" id="PS51257">
    <property type="entry name" value="PROKAR_LIPOPROTEIN"/>
    <property type="match status" value="1"/>
</dbReference>
<dbReference type="InterPro" id="IPR036182">
    <property type="entry name" value="PCuAC_sf"/>
</dbReference>
<feature type="compositionally biased region" description="Basic and acidic residues" evidence="1">
    <location>
        <begin position="203"/>
        <end position="221"/>
    </location>
</feature>
<dbReference type="Proteomes" id="UP000199065">
    <property type="component" value="Unassembled WGS sequence"/>
</dbReference>
<gene>
    <name evidence="2" type="ORF">SAMN05660282_01621</name>
</gene>
<dbReference type="InterPro" id="IPR007410">
    <property type="entry name" value="LpqE-like"/>
</dbReference>
<dbReference type="Pfam" id="PF04314">
    <property type="entry name" value="PCuAC"/>
    <property type="match status" value="1"/>
</dbReference>
<dbReference type="PANTHER" id="PTHR36302:SF1">
    <property type="entry name" value="COPPER CHAPERONE PCU(A)C"/>
    <property type="match status" value="1"/>
</dbReference>